<dbReference type="Proteomes" id="UP000198407">
    <property type="component" value="Unassembled WGS sequence"/>
</dbReference>
<evidence type="ECO:0000256" key="1">
    <source>
        <dbReference type="SAM" id="MobiDB-lite"/>
    </source>
</evidence>
<protein>
    <submittedName>
        <fullName evidence="2">Uncharacterized protein</fullName>
    </submittedName>
</protein>
<feature type="region of interest" description="Disordered" evidence="1">
    <location>
        <begin position="1"/>
        <end position="42"/>
    </location>
</feature>
<evidence type="ECO:0000313" key="3">
    <source>
        <dbReference type="Proteomes" id="UP000198407"/>
    </source>
</evidence>
<keyword evidence="3" id="KW-1185">Reference proteome</keyword>
<accession>A0A239L2K5</accession>
<sequence>MTGIDPTRLSRILTSLSKPAQGNAKASSAAPAGSAARPDPKAPAVLRARLRSRLRALRQSQEDFNARAPIVTVQEILRWEFGENVVTHSEFERVAEKVAEAMLADENVAGAVYRVIEAMLAGA</sequence>
<organism evidence="2 3">
    <name type="scientific">Pseudomonas japonica</name>
    <dbReference type="NCBI Taxonomy" id="256466"/>
    <lineage>
        <taxon>Bacteria</taxon>
        <taxon>Pseudomonadati</taxon>
        <taxon>Pseudomonadota</taxon>
        <taxon>Gammaproteobacteria</taxon>
        <taxon>Pseudomonadales</taxon>
        <taxon>Pseudomonadaceae</taxon>
        <taxon>Pseudomonas</taxon>
    </lineage>
</organism>
<dbReference type="EMBL" id="FZOL01000031">
    <property type="protein sequence ID" value="SNT24837.1"/>
    <property type="molecule type" value="Genomic_DNA"/>
</dbReference>
<evidence type="ECO:0000313" key="2">
    <source>
        <dbReference type="EMBL" id="SNT24837.1"/>
    </source>
</evidence>
<dbReference type="AlphaFoldDB" id="A0A239L2K5"/>
<proteinExistence type="predicted"/>
<dbReference type="OrthoDB" id="7023539at2"/>
<name>A0A239L2K5_9PSED</name>
<gene>
    <name evidence="2" type="ORF">SAMN05444352_13138</name>
</gene>
<feature type="compositionally biased region" description="Low complexity" evidence="1">
    <location>
        <begin position="24"/>
        <end position="36"/>
    </location>
</feature>
<reference evidence="3" key="1">
    <citation type="submission" date="2017-06" db="EMBL/GenBank/DDBJ databases">
        <authorList>
            <person name="Varghese N."/>
            <person name="Submissions S."/>
        </authorList>
    </citation>
    <scope>NUCLEOTIDE SEQUENCE [LARGE SCALE GENOMIC DNA]</scope>
    <source>
        <strain evidence="3">DSM 22348</strain>
    </source>
</reference>
<dbReference type="RefSeq" id="WP_042128996.1">
    <property type="nucleotide sequence ID" value="NZ_FZOL01000031.1"/>
</dbReference>
<dbReference type="STRING" id="1215104.GCA_000730585_00829"/>